<dbReference type="OrthoDB" id="6773620at2759"/>
<reference evidence="1 2" key="1">
    <citation type="submission" date="2015-04" db="EMBL/GenBank/DDBJ databases">
        <title>Lasius niger genome sequencing.</title>
        <authorList>
            <person name="Konorov E.A."/>
            <person name="Nikitin M.A."/>
            <person name="Kirill M.V."/>
            <person name="Chang P."/>
        </authorList>
    </citation>
    <scope>NUCLEOTIDE SEQUENCE [LARGE SCALE GENOMIC DNA]</scope>
    <source>
        <tissue evidence="1">Whole</tissue>
    </source>
</reference>
<comment type="caution">
    <text evidence="1">The sequence shown here is derived from an EMBL/GenBank/DDBJ whole genome shotgun (WGS) entry which is preliminary data.</text>
</comment>
<evidence type="ECO:0000313" key="1">
    <source>
        <dbReference type="EMBL" id="KMQ85981.1"/>
    </source>
</evidence>
<accession>A0A0J7K718</accession>
<dbReference type="AlphaFoldDB" id="A0A0J7K718"/>
<proteinExistence type="predicted"/>
<keyword evidence="2" id="KW-1185">Reference proteome</keyword>
<organism evidence="1 2">
    <name type="scientific">Lasius niger</name>
    <name type="common">Black garden ant</name>
    <dbReference type="NCBI Taxonomy" id="67767"/>
    <lineage>
        <taxon>Eukaryota</taxon>
        <taxon>Metazoa</taxon>
        <taxon>Ecdysozoa</taxon>
        <taxon>Arthropoda</taxon>
        <taxon>Hexapoda</taxon>
        <taxon>Insecta</taxon>
        <taxon>Pterygota</taxon>
        <taxon>Neoptera</taxon>
        <taxon>Endopterygota</taxon>
        <taxon>Hymenoptera</taxon>
        <taxon>Apocrita</taxon>
        <taxon>Aculeata</taxon>
        <taxon>Formicoidea</taxon>
        <taxon>Formicidae</taxon>
        <taxon>Formicinae</taxon>
        <taxon>Lasius</taxon>
        <taxon>Lasius</taxon>
    </lineage>
</organism>
<dbReference type="EMBL" id="LBMM01012813">
    <property type="protein sequence ID" value="KMQ85981.1"/>
    <property type="molecule type" value="Genomic_DNA"/>
</dbReference>
<gene>
    <name evidence="1" type="ORF">RF55_15185</name>
</gene>
<dbReference type="PaxDb" id="67767-A0A0J7K718"/>
<sequence>MDMHSQDNRIDRKQTMTLPMSTNINTNEKKLFHNFDLFWHKKSPCCRLYYELARTVLTSLSELEKIYLLCENLVKNSLTMVYTLAERIEMIFIYGAENRCALRADTTFNVRHPDQNVSHTYVRQLILRFEETESIANKKRTVRRVTNEAVQLEV</sequence>
<protein>
    <submittedName>
        <fullName evidence="1">Transposable element tc3 transposase</fullName>
    </submittedName>
</protein>
<dbReference type="Proteomes" id="UP000036403">
    <property type="component" value="Unassembled WGS sequence"/>
</dbReference>
<name>A0A0J7K718_LASNI</name>
<evidence type="ECO:0000313" key="2">
    <source>
        <dbReference type="Proteomes" id="UP000036403"/>
    </source>
</evidence>